<comment type="pathway">
    <text evidence="1">Cofactor biosynthesis; L-ascorbate biosynthesis.</text>
</comment>
<accession>A0A372G8L6</accession>
<dbReference type="Gene3D" id="3.30.70.2520">
    <property type="match status" value="1"/>
</dbReference>
<evidence type="ECO:0000259" key="5">
    <source>
        <dbReference type="PROSITE" id="PS51387"/>
    </source>
</evidence>
<dbReference type="InterPro" id="IPR016166">
    <property type="entry name" value="FAD-bd_PCMH"/>
</dbReference>
<reference evidence="6 7" key="1">
    <citation type="submission" date="2018-08" db="EMBL/GenBank/DDBJ databases">
        <title>Actinomadura spongicola sp. nov., isolated from marine sponge Leucetta chagosensis.</title>
        <authorList>
            <person name="Li L."/>
            <person name="Lin H.W."/>
        </authorList>
    </citation>
    <scope>NUCLEOTIDE SEQUENCE [LARGE SCALE GENOMIC DNA]</scope>
    <source>
        <strain evidence="6 7">LHW52907</strain>
    </source>
</reference>
<dbReference type="GO" id="GO:0080049">
    <property type="term" value="F:L-gulono-1,4-lactone dehydrogenase activity"/>
    <property type="evidence" value="ECO:0007669"/>
    <property type="project" value="TreeGrafter"/>
</dbReference>
<evidence type="ECO:0000313" key="6">
    <source>
        <dbReference type="EMBL" id="RFS81701.1"/>
    </source>
</evidence>
<dbReference type="EMBL" id="QVNQ01000012">
    <property type="protein sequence ID" value="RFS81701.1"/>
    <property type="molecule type" value="Genomic_DNA"/>
</dbReference>
<feature type="domain" description="FAD-binding PCMH-type" evidence="5">
    <location>
        <begin position="16"/>
        <end position="186"/>
    </location>
</feature>
<protein>
    <submittedName>
        <fullName evidence="6">FAD-binding protein</fullName>
    </submittedName>
</protein>
<dbReference type="Gene3D" id="3.30.465.10">
    <property type="match status" value="1"/>
</dbReference>
<dbReference type="OrthoDB" id="9800184at2"/>
<dbReference type="NCBIfam" id="TIGR01679">
    <property type="entry name" value="bact_FAD_ox"/>
    <property type="match status" value="1"/>
</dbReference>
<dbReference type="Gene3D" id="1.10.45.10">
    <property type="entry name" value="Vanillyl-alcohol Oxidase, Chain A, domain 4"/>
    <property type="match status" value="1"/>
</dbReference>
<evidence type="ECO:0000256" key="3">
    <source>
        <dbReference type="ARBA" id="ARBA00022644"/>
    </source>
</evidence>
<dbReference type="InterPro" id="IPR016167">
    <property type="entry name" value="FAD-bd_PCMH_sub1"/>
</dbReference>
<dbReference type="GO" id="GO:0071949">
    <property type="term" value="F:FAD binding"/>
    <property type="evidence" value="ECO:0007669"/>
    <property type="project" value="InterPro"/>
</dbReference>
<comment type="similarity">
    <text evidence="2">Belongs to the oxygen-dependent FAD-linked oxidoreductase family.</text>
</comment>
<dbReference type="PROSITE" id="PS00862">
    <property type="entry name" value="OX2_COVAL_FAD"/>
    <property type="match status" value="1"/>
</dbReference>
<sequence length="436" mass="48736">MSPVPHPTWKNWAGNQRAAPRRVVTPGTTDEVAAAVRAAADDGLTVRMTGTGHSFTGAAVAEGVLLRPAGLTAVRSVDTASRLVTVEAGLTLRELNRVLDDHGLALANMGDIQEQTVAGALQTATHGTGRDTSGLASQVTELELVLADGSIVTCSRDERPDLFDAARSGLGALGVVTAVTWRTVPSFLLHAREEPMRWNEVLARLDEFDADNEHFEFYWFPHTEGCLTKRNNRVEGPAEPLSKLKHWLDDRFLSNTVFGAVNRLTHSVPAATPFVNGISARAFGARAYSDTSYKVFTSPRTVRFKEQEYAIPRERLVPALRELRSLFARRDWRISFPIEVRVLPQEDAWLSMAHGRHSAFIAVHVYHRDAHEDYFRGVEDLMTSLDGRPHWGKLHTRDAAYLEKAYPRFRDFQAVRDELDPDRRFANPYTRRVFGD</sequence>
<dbReference type="InterPro" id="IPR036318">
    <property type="entry name" value="FAD-bd_PCMH-like_sf"/>
</dbReference>
<dbReference type="AlphaFoldDB" id="A0A372G8L6"/>
<evidence type="ECO:0000313" key="7">
    <source>
        <dbReference type="Proteomes" id="UP000262882"/>
    </source>
</evidence>
<keyword evidence="7" id="KW-1185">Reference proteome</keyword>
<dbReference type="Proteomes" id="UP000262882">
    <property type="component" value="Unassembled WGS sequence"/>
</dbReference>
<proteinExistence type="inferred from homology"/>
<dbReference type="InterPro" id="IPR006094">
    <property type="entry name" value="Oxid_FAD_bind_N"/>
</dbReference>
<dbReference type="Pfam" id="PF04030">
    <property type="entry name" value="ALO"/>
    <property type="match status" value="1"/>
</dbReference>
<dbReference type="GO" id="GO:0019853">
    <property type="term" value="P:L-ascorbic acid biosynthetic process"/>
    <property type="evidence" value="ECO:0007669"/>
    <property type="project" value="UniProtKB-UniPathway"/>
</dbReference>
<evidence type="ECO:0000256" key="1">
    <source>
        <dbReference type="ARBA" id="ARBA00005147"/>
    </source>
</evidence>
<dbReference type="InterPro" id="IPR010031">
    <property type="entry name" value="FAD_lactone_oxidase-like"/>
</dbReference>
<dbReference type="InterPro" id="IPR006093">
    <property type="entry name" value="Oxy_OxRdtase_FAD_BS"/>
</dbReference>
<evidence type="ECO:0000256" key="4">
    <source>
        <dbReference type="ARBA" id="ARBA00023002"/>
    </source>
</evidence>
<dbReference type="PANTHER" id="PTHR43762">
    <property type="entry name" value="L-GULONOLACTONE OXIDASE"/>
    <property type="match status" value="1"/>
</dbReference>
<dbReference type="GO" id="GO:0003885">
    <property type="term" value="F:D-arabinono-1,4-lactone oxidase activity"/>
    <property type="evidence" value="ECO:0007669"/>
    <property type="project" value="InterPro"/>
</dbReference>
<dbReference type="PROSITE" id="PS51387">
    <property type="entry name" value="FAD_PCMH"/>
    <property type="match status" value="1"/>
</dbReference>
<dbReference type="SUPFAM" id="SSF56176">
    <property type="entry name" value="FAD-binding/transporter-associated domain-like"/>
    <property type="match status" value="1"/>
</dbReference>
<name>A0A372G8L6_9ACTN</name>
<dbReference type="InterPro" id="IPR016171">
    <property type="entry name" value="Vanillyl_alc_oxidase_C-sub2"/>
</dbReference>
<dbReference type="PANTHER" id="PTHR43762:SF1">
    <property type="entry name" value="D-ARABINONO-1,4-LACTONE OXIDASE"/>
    <property type="match status" value="1"/>
</dbReference>
<dbReference type="Gene3D" id="3.30.43.10">
    <property type="entry name" value="Uridine Diphospho-n-acetylenolpyruvylglucosamine Reductase, domain 2"/>
    <property type="match status" value="1"/>
</dbReference>
<dbReference type="PIRSF" id="PIRSF000136">
    <property type="entry name" value="LGO_GLO"/>
    <property type="match status" value="1"/>
</dbReference>
<keyword evidence="3" id="KW-0060">Ascorbate biosynthesis</keyword>
<dbReference type="InterPro" id="IPR016169">
    <property type="entry name" value="FAD-bd_PCMH_sub2"/>
</dbReference>
<evidence type="ECO:0000256" key="2">
    <source>
        <dbReference type="ARBA" id="ARBA00005466"/>
    </source>
</evidence>
<keyword evidence="4" id="KW-0560">Oxidoreductase</keyword>
<dbReference type="GO" id="GO:0016020">
    <property type="term" value="C:membrane"/>
    <property type="evidence" value="ECO:0007669"/>
    <property type="project" value="InterPro"/>
</dbReference>
<organism evidence="6 7">
    <name type="scientific">Actinomadura spongiicola</name>
    <dbReference type="NCBI Taxonomy" id="2303421"/>
    <lineage>
        <taxon>Bacteria</taxon>
        <taxon>Bacillati</taxon>
        <taxon>Actinomycetota</taxon>
        <taxon>Actinomycetes</taxon>
        <taxon>Streptosporangiales</taxon>
        <taxon>Thermomonosporaceae</taxon>
        <taxon>Actinomadura</taxon>
    </lineage>
</organism>
<dbReference type="UniPathway" id="UPA00132"/>
<dbReference type="Pfam" id="PF01565">
    <property type="entry name" value="FAD_binding_4"/>
    <property type="match status" value="1"/>
</dbReference>
<gene>
    <name evidence="6" type="ORF">D0T12_30950</name>
</gene>
<dbReference type="InterPro" id="IPR007173">
    <property type="entry name" value="ALO_C"/>
</dbReference>
<comment type="caution">
    <text evidence="6">The sequence shown here is derived from an EMBL/GenBank/DDBJ whole genome shotgun (WGS) entry which is preliminary data.</text>
</comment>
<dbReference type="RefSeq" id="WP_117404120.1">
    <property type="nucleotide sequence ID" value="NZ_QVNQ01000012.1"/>
</dbReference>